<feature type="compositionally biased region" description="Basic residues" evidence="1">
    <location>
        <begin position="176"/>
        <end position="199"/>
    </location>
</feature>
<dbReference type="AlphaFoldDB" id="A0A1B7THL5"/>
<dbReference type="EMBL" id="LXPE01000004">
    <property type="protein sequence ID" value="OBA28226.1"/>
    <property type="molecule type" value="Genomic_DNA"/>
</dbReference>
<keyword evidence="3" id="KW-1185">Reference proteome</keyword>
<comment type="caution">
    <text evidence="2">The sequence shown here is derived from an EMBL/GenBank/DDBJ whole genome shotgun (WGS) entry which is preliminary data.</text>
</comment>
<dbReference type="OrthoDB" id="3973282at2759"/>
<feature type="region of interest" description="Disordered" evidence="1">
    <location>
        <begin position="171"/>
        <end position="203"/>
    </location>
</feature>
<organism evidence="2 3">
    <name type="scientific">Hanseniaspora valbyensis NRRL Y-1626</name>
    <dbReference type="NCBI Taxonomy" id="766949"/>
    <lineage>
        <taxon>Eukaryota</taxon>
        <taxon>Fungi</taxon>
        <taxon>Dikarya</taxon>
        <taxon>Ascomycota</taxon>
        <taxon>Saccharomycotina</taxon>
        <taxon>Saccharomycetes</taxon>
        <taxon>Saccharomycodales</taxon>
        <taxon>Saccharomycodaceae</taxon>
        <taxon>Hanseniaspora</taxon>
    </lineage>
</organism>
<gene>
    <name evidence="2" type="ORF">HANVADRAFT_97756</name>
</gene>
<dbReference type="Proteomes" id="UP000092321">
    <property type="component" value="Unassembled WGS sequence"/>
</dbReference>
<evidence type="ECO:0000256" key="1">
    <source>
        <dbReference type="SAM" id="MobiDB-lite"/>
    </source>
</evidence>
<sequence length="245" mass="28460">MFPFAYNPYTNEYLAQPQVNASQHQQDLFCISPFGFQKTQPIIRRATIEPQNLLWKFTAGDDDEEMQQRQMFDPIFGPFAAALFDQAFKTNEVSSIDYEQAGEALSKKIFKNYKFSLSNNDKELVISDNNGHLVKIFELEDAYESLAVKSMFMEDNTAIIKLSLYKKKMTQDKPKNMLRKKSSTNSLKKKRSNSSHKVQKNSTILNYPVSVNDAVRALEEFNIKQREEDQAQALKQREEREKKKD</sequence>
<evidence type="ECO:0000313" key="3">
    <source>
        <dbReference type="Proteomes" id="UP000092321"/>
    </source>
</evidence>
<name>A0A1B7THL5_9ASCO</name>
<reference evidence="3" key="1">
    <citation type="journal article" date="2016" name="Proc. Natl. Acad. Sci. U.S.A.">
        <title>Comparative genomics of biotechnologically important yeasts.</title>
        <authorList>
            <person name="Riley R."/>
            <person name="Haridas S."/>
            <person name="Wolfe K.H."/>
            <person name="Lopes M.R."/>
            <person name="Hittinger C.T."/>
            <person name="Goeker M."/>
            <person name="Salamov A.A."/>
            <person name="Wisecaver J.H."/>
            <person name="Long T.M."/>
            <person name="Calvey C.H."/>
            <person name="Aerts A.L."/>
            <person name="Barry K.W."/>
            <person name="Choi C."/>
            <person name="Clum A."/>
            <person name="Coughlan A.Y."/>
            <person name="Deshpande S."/>
            <person name="Douglass A.P."/>
            <person name="Hanson S.J."/>
            <person name="Klenk H.-P."/>
            <person name="LaButti K.M."/>
            <person name="Lapidus A."/>
            <person name="Lindquist E.A."/>
            <person name="Lipzen A.M."/>
            <person name="Meier-Kolthoff J.P."/>
            <person name="Ohm R.A."/>
            <person name="Otillar R.P."/>
            <person name="Pangilinan J.L."/>
            <person name="Peng Y."/>
            <person name="Rokas A."/>
            <person name="Rosa C.A."/>
            <person name="Scheuner C."/>
            <person name="Sibirny A.A."/>
            <person name="Slot J.C."/>
            <person name="Stielow J.B."/>
            <person name="Sun H."/>
            <person name="Kurtzman C.P."/>
            <person name="Blackwell M."/>
            <person name="Grigoriev I.V."/>
            <person name="Jeffries T.W."/>
        </authorList>
    </citation>
    <scope>NUCLEOTIDE SEQUENCE [LARGE SCALE GENOMIC DNA]</scope>
    <source>
        <strain evidence="3">NRRL Y-1626</strain>
    </source>
</reference>
<evidence type="ECO:0000313" key="2">
    <source>
        <dbReference type="EMBL" id="OBA28226.1"/>
    </source>
</evidence>
<proteinExistence type="predicted"/>
<accession>A0A1B7THL5</accession>
<feature type="region of interest" description="Disordered" evidence="1">
    <location>
        <begin position="226"/>
        <end position="245"/>
    </location>
</feature>
<protein>
    <submittedName>
        <fullName evidence="2">Uncharacterized protein</fullName>
    </submittedName>
</protein>